<sequence>MAATRRATRVLGRVSTKQQHTRRFHQSKPCLDKTPEEIGQAFLAEFGEGQSFVRKQLLDANQARIFSLTLDRQKLWPSSESLIDREPKAGTPLPAGYHNAYFTPTQLPGQLGIDGTDTSYNPEAPFTRRMWAGGSISWPGADPNIDDKSYLKVGDTAIEVTKVLSCDAKIIKKTGDAMLVVGVVKEFYDSKDNLCVVDNRNWVFREALNPSKRANPPAKPAELSASDIQKGNEGKLVREFKRNAAELFRVSALTFNAHRIHYDKPWAVDVEGHRDLVVHGPLNMISFLDFWRDEYGKTAKDEILYPKSLKYRATSPVYVEEPYRILIDQQAITQEDVPVEVVSNDGTVCMKGEIKRW</sequence>
<dbReference type="InterPro" id="IPR029069">
    <property type="entry name" value="HotDog_dom_sf"/>
</dbReference>
<accession>A0A8H6VPG1</accession>
<comment type="caution">
    <text evidence="2">The sequence shown here is derived from an EMBL/GenBank/DDBJ whole genome shotgun (WGS) entry which is preliminary data.</text>
</comment>
<dbReference type="AlphaFoldDB" id="A0A8H6VPG1"/>
<dbReference type="InterPro" id="IPR052741">
    <property type="entry name" value="Mitochondrial_HTD2"/>
</dbReference>
<dbReference type="Gene3D" id="3.10.129.10">
    <property type="entry name" value="Hotdog Thioesterase"/>
    <property type="match status" value="1"/>
</dbReference>
<dbReference type="EMBL" id="JABCIY010000007">
    <property type="protein sequence ID" value="KAF7197742.1"/>
    <property type="molecule type" value="Genomic_DNA"/>
</dbReference>
<dbReference type="SUPFAM" id="SSF54637">
    <property type="entry name" value="Thioesterase/thiol ester dehydrase-isomerase"/>
    <property type="match status" value="1"/>
</dbReference>
<feature type="region of interest" description="Disordered" evidence="1">
    <location>
        <begin position="1"/>
        <end position="26"/>
    </location>
</feature>
<dbReference type="GO" id="GO:0019171">
    <property type="term" value="F:(3R)-hydroxyacyl-[acyl-carrier-protein] dehydratase activity"/>
    <property type="evidence" value="ECO:0007669"/>
    <property type="project" value="TreeGrafter"/>
</dbReference>
<evidence type="ECO:0000256" key="1">
    <source>
        <dbReference type="SAM" id="MobiDB-lite"/>
    </source>
</evidence>
<keyword evidence="3" id="KW-1185">Reference proteome</keyword>
<dbReference type="GO" id="GO:0005739">
    <property type="term" value="C:mitochondrion"/>
    <property type="evidence" value="ECO:0007669"/>
    <property type="project" value="TreeGrafter"/>
</dbReference>
<gene>
    <name evidence="2" type="ORF">HII31_00831</name>
</gene>
<dbReference type="PANTHER" id="PTHR28152:SF2">
    <property type="entry name" value="N-TERMINAL OF MAOC-LIKE DEHYDRATASE DOMAIN-CONTAINING PROTEIN"/>
    <property type="match status" value="1"/>
</dbReference>
<evidence type="ECO:0000313" key="3">
    <source>
        <dbReference type="Proteomes" id="UP000660729"/>
    </source>
</evidence>
<dbReference type="PANTHER" id="PTHR28152">
    <property type="entry name" value="HYDROXYACYL-THIOESTER DEHYDRATASE TYPE 2, MITOCHONDRIAL"/>
    <property type="match status" value="1"/>
</dbReference>
<reference evidence="2" key="1">
    <citation type="submission" date="2020-04" db="EMBL/GenBank/DDBJ databases">
        <title>Draft genome resource of the tomato pathogen Pseudocercospora fuligena.</title>
        <authorList>
            <person name="Zaccaron A."/>
        </authorList>
    </citation>
    <scope>NUCLEOTIDE SEQUENCE</scope>
    <source>
        <strain evidence="2">PF001</strain>
    </source>
</reference>
<organism evidence="2 3">
    <name type="scientific">Pseudocercospora fuligena</name>
    <dbReference type="NCBI Taxonomy" id="685502"/>
    <lineage>
        <taxon>Eukaryota</taxon>
        <taxon>Fungi</taxon>
        <taxon>Dikarya</taxon>
        <taxon>Ascomycota</taxon>
        <taxon>Pezizomycotina</taxon>
        <taxon>Dothideomycetes</taxon>
        <taxon>Dothideomycetidae</taxon>
        <taxon>Mycosphaerellales</taxon>
        <taxon>Mycosphaerellaceae</taxon>
        <taxon>Pseudocercospora</taxon>
    </lineage>
</organism>
<dbReference type="Proteomes" id="UP000660729">
    <property type="component" value="Unassembled WGS sequence"/>
</dbReference>
<evidence type="ECO:0000313" key="2">
    <source>
        <dbReference type="EMBL" id="KAF7197742.1"/>
    </source>
</evidence>
<dbReference type="FunFam" id="3.10.129.10:FF:000103">
    <property type="entry name" value="WGS project CABT00000000 data, contig 2.1"/>
    <property type="match status" value="1"/>
</dbReference>
<proteinExistence type="predicted"/>
<name>A0A8H6VPG1_9PEZI</name>
<protein>
    <submittedName>
        <fullName evidence="2">Mesaconyl-C(4)-CoA hydratase</fullName>
    </submittedName>
</protein>
<dbReference type="OrthoDB" id="3257538at2759"/>